<evidence type="ECO:0000313" key="3">
    <source>
        <dbReference type="Proteomes" id="UP000612362"/>
    </source>
</evidence>
<evidence type="ECO:0000256" key="1">
    <source>
        <dbReference type="SAM" id="MobiDB-lite"/>
    </source>
</evidence>
<accession>A0A8J3IDL0</accession>
<dbReference type="Proteomes" id="UP000612362">
    <property type="component" value="Unassembled WGS sequence"/>
</dbReference>
<keyword evidence="3" id="KW-1185">Reference proteome</keyword>
<sequence length="54" mass="6520">MWQDGLATYDELVGIQWEWQAMDAAMNKSPFWRHRDWSKSHRSRQIGDKAKRVD</sequence>
<name>A0A8J3IDL0_9CHLR</name>
<protein>
    <submittedName>
        <fullName evidence="2">Uncharacterized protein</fullName>
    </submittedName>
</protein>
<reference evidence="2" key="1">
    <citation type="submission" date="2020-10" db="EMBL/GenBank/DDBJ databases">
        <title>Taxonomic study of unclassified bacteria belonging to the class Ktedonobacteria.</title>
        <authorList>
            <person name="Yabe S."/>
            <person name="Wang C.M."/>
            <person name="Zheng Y."/>
            <person name="Sakai Y."/>
            <person name="Cavaletti L."/>
            <person name="Monciardini P."/>
            <person name="Donadio S."/>
        </authorList>
    </citation>
    <scope>NUCLEOTIDE SEQUENCE</scope>
    <source>
        <strain evidence="2">SOSP1-1</strain>
    </source>
</reference>
<proteinExistence type="predicted"/>
<organism evidence="2 3">
    <name type="scientific">Ktedonospora formicarum</name>
    <dbReference type="NCBI Taxonomy" id="2778364"/>
    <lineage>
        <taxon>Bacteria</taxon>
        <taxon>Bacillati</taxon>
        <taxon>Chloroflexota</taxon>
        <taxon>Ktedonobacteria</taxon>
        <taxon>Ktedonobacterales</taxon>
        <taxon>Ktedonobacteraceae</taxon>
        <taxon>Ktedonospora</taxon>
    </lineage>
</organism>
<evidence type="ECO:0000313" key="2">
    <source>
        <dbReference type="EMBL" id="GHO50343.1"/>
    </source>
</evidence>
<dbReference type="AlphaFoldDB" id="A0A8J3IDL0"/>
<feature type="region of interest" description="Disordered" evidence="1">
    <location>
        <begin position="35"/>
        <end position="54"/>
    </location>
</feature>
<dbReference type="EMBL" id="BNJF01000008">
    <property type="protein sequence ID" value="GHO50343.1"/>
    <property type="molecule type" value="Genomic_DNA"/>
</dbReference>
<comment type="caution">
    <text evidence="2">The sequence shown here is derived from an EMBL/GenBank/DDBJ whole genome shotgun (WGS) entry which is preliminary data.</text>
</comment>
<gene>
    <name evidence="2" type="ORF">KSX_85060</name>
</gene>